<dbReference type="SUPFAM" id="SSF46565">
    <property type="entry name" value="Chaperone J-domain"/>
    <property type="match status" value="1"/>
</dbReference>
<dbReference type="HAMAP" id="MF_00682">
    <property type="entry name" value="HscB"/>
    <property type="match status" value="1"/>
</dbReference>
<dbReference type="SMART" id="SM00271">
    <property type="entry name" value="DnaJ"/>
    <property type="match status" value="1"/>
</dbReference>
<dbReference type="CDD" id="cd06257">
    <property type="entry name" value="DnaJ"/>
    <property type="match status" value="1"/>
</dbReference>
<keyword evidence="2" id="KW-0143">Chaperone</keyword>
<dbReference type="InterPro" id="IPR001623">
    <property type="entry name" value="DnaJ_domain"/>
</dbReference>
<dbReference type="GO" id="GO:0044571">
    <property type="term" value="P:[2Fe-2S] cluster assembly"/>
    <property type="evidence" value="ECO:0007669"/>
    <property type="project" value="InterPro"/>
</dbReference>
<dbReference type="Proteomes" id="UP000789390">
    <property type="component" value="Unassembled WGS sequence"/>
</dbReference>
<evidence type="ECO:0000313" key="5">
    <source>
        <dbReference type="Proteomes" id="UP000789390"/>
    </source>
</evidence>
<dbReference type="EMBL" id="CAKKLH010000034">
    <property type="protein sequence ID" value="CAH0100211.1"/>
    <property type="molecule type" value="Genomic_DNA"/>
</dbReference>
<sequence>MAVNFILRTFKRSMLRNYVPAKPRQLHFCSMNLSQCVLLGPVNGTFCNLFCRKICTTAWICTDSDSVSCWKCGVSIDLNKVLFCDYCEVVQKPKYDADYFTIFGIKKKFEIDNRELTKMFRLLQMQLHPDRFTQKSEDEKQISACYSSLLNQAYKTLSSPLERGLYLLEIQGHPLSDEREIIMEPNFLNEVMEINEKIHEVENKNDLERIQKANEITLGKLLREVADEFRNNNWESAREYLAQLKYYSKIQERIKELEQEFEERKIKVTCCIS</sequence>
<evidence type="ECO:0000259" key="3">
    <source>
        <dbReference type="PROSITE" id="PS50076"/>
    </source>
</evidence>
<evidence type="ECO:0000256" key="1">
    <source>
        <dbReference type="ARBA" id="ARBA00010476"/>
    </source>
</evidence>
<dbReference type="Pfam" id="PF00226">
    <property type="entry name" value="DnaJ"/>
    <property type="match status" value="1"/>
</dbReference>
<dbReference type="PANTHER" id="PTHR14021">
    <property type="entry name" value="IRON-SULFUR CLUSTER CO-CHAPERONE PROTEIN HSCB"/>
    <property type="match status" value="1"/>
</dbReference>
<dbReference type="InterPro" id="IPR036386">
    <property type="entry name" value="HscB_C_sf"/>
</dbReference>
<gene>
    <name evidence="4" type="ORF">DGAL_LOCUS2403</name>
</gene>
<dbReference type="GO" id="GO:0005739">
    <property type="term" value="C:mitochondrion"/>
    <property type="evidence" value="ECO:0007669"/>
    <property type="project" value="TreeGrafter"/>
</dbReference>
<proteinExistence type="inferred from homology"/>
<dbReference type="GO" id="GO:0051087">
    <property type="term" value="F:protein-folding chaperone binding"/>
    <property type="evidence" value="ECO:0007669"/>
    <property type="project" value="InterPro"/>
</dbReference>
<dbReference type="Gene3D" id="1.20.1280.20">
    <property type="entry name" value="HscB, C-terminal domain"/>
    <property type="match status" value="1"/>
</dbReference>
<dbReference type="Pfam" id="PF07743">
    <property type="entry name" value="HSCB_C"/>
    <property type="match status" value="1"/>
</dbReference>
<accession>A0A8J2RCR2</accession>
<dbReference type="OrthoDB" id="448954at2759"/>
<comment type="similarity">
    <text evidence="1">Belongs to the HscB family.</text>
</comment>
<dbReference type="PANTHER" id="PTHR14021:SF15">
    <property type="entry name" value="IRON-SULFUR CLUSTER CO-CHAPERONE PROTEIN HSCB"/>
    <property type="match status" value="1"/>
</dbReference>
<dbReference type="GO" id="GO:0051259">
    <property type="term" value="P:protein complex oligomerization"/>
    <property type="evidence" value="ECO:0007669"/>
    <property type="project" value="InterPro"/>
</dbReference>
<dbReference type="GO" id="GO:0001671">
    <property type="term" value="F:ATPase activator activity"/>
    <property type="evidence" value="ECO:0007669"/>
    <property type="project" value="InterPro"/>
</dbReference>
<name>A0A8J2RCR2_9CRUS</name>
<dbReference type="NCBIfam" id="TIGR00714">
    <property type="entry name" value="hscB"/>
    <property type="match status" value="1"/>
</dbReference>
<dbReference type="InterPro" id="IPR036869">
    <property type="entry name" value="J_dom_sf"/>
</dbReference>
<keyword evidence="5" id="KW-1185">Reference proteome</keyword>
<dbReference type="AlphaFoldDB" id="A0A8J2RCR2"/>
<comment type="caution">
    <text evidence="4">The sequence shown here is derived from an EMBL/GenBank/DDBJ whole genome shotgun (WGS) entry which is preliminary data.</text>
</comment>
<evidence type="ECO:0000256" key="2">
    <source>
        <dbReference type="ARBA" id="ARBA00023186"/>
    </source>
</evidence>
<evidence type="ECO:0000313" key="4">
    <source>
        <dbReference type="EMBL" id="CAH0100211.1"/>
    </source>
</evidence>
<dbReference type="Gene3D" id="1.10.287.110">
    <property type="entry name" value="DnaJ domain"/>
    <property type="match status" value="1"/>
</dbReference>
<dbReference type="SUPFAM" id="SSF47144">
    <property type="entry name" value="HSC20 (HSCB), C-terminal oligomerisation domain"/>
    <property type="match status" value="1"/>
</dbReference>
<organism evidence="4 5">
    <name type="scientific">Daphnia galeata</name>
    <dbReference type="NCBI Taxonomy" id="27404"/>
    <lineage>
        <taxon>Eukaryota</taxon>
        <taxon>Metazoa</taxon>
        <taxon>Ecdysozoa</taxon>
        <taxon>Arthropoda</taxon>
        <taxon>Crustacea</taxon>
        <taxon>Branchiopoda</taxon>
        <taxon>Diplostraca</taxon>
        <taxon>Cladocera</taxon>
        <taxon>Anomopoda</taxon>
        <taxon>Daphniidae</taxon>
        <taxon>Daphnia</taxon>
    </lineage>
</organism>
<dbReference type="PROSITE" id="PS50076">
    <property type="entry name" value="DNAJ_2"/>
    <property type="match status" value="1"/>
</dbReference>
<dbReference type="InterPro" id="IPR004640">
    <property type="entry name" value="HscB"/>
</dbReference>
<feature type="domain" description="J" evidence="3">
    <location>
        <begin position="98"/>
        <end position="170"/>
    </location>
</feature>
<reference evidence="4" key="1">
    <citation type="submission" date="2021-11" db="EMBL/GenBank/DDBJ databases">
        <authorList>
            <person name="Schell T."/>
        </authorList>
    </citation>
    <scope>NUCLEOTIDE SEQUENCE</scope>
    <source>
        <strain evidence="4">M5</strain>
    </source>
</reference>
<protein>
    <recommendedName>
        <fullName evidence="3">J domain-containing protein</fullName>
    </recommendedName>
</protein>
<dbReference type="InterPro" id="IPR009073">
    <property type="entry name" value="HscB_oligo_C"/>
</dbReference>